<dbReference type="EMBL" id="AP019309">
    <property type="protein sequence ID" value="BBH27866.1"/>
    <property type="molecule type" value="Genomic_DNA"/>
</dbReference>
<dbReference type="Pfam" id="PF07729">
    <property type="entry name" value="FCD"/>
    <property type="match status" value="1"/>
</dbReference>
<dbReference type="InParanoid" id="A0A3G9JB99"/>
<dbReference type="InterPro" id="IPR036390">
    <property type="entry name" value="WH_DNA-bd_sf"/>
</dbReference>
<dbReference type="SMART" id="SM00895">
    <property type="entry name" value="FCD"/>
    <property type="match status" value="1"/>
</dbReference>
<dbReference type="Proteomes" id="UP000268059">
    <property type="component" value="Chromosome"/>
</dbReference>
<dbReference type="GO" id="GO:0003677">
    <property type="term" value="F:DNA binding"/>
    <property type="evidence" value="ECO:0007669"/>
    <property type="project" value="UniProtKB-KW"/>
</dbReference>
<organism evidence="5 6">
    <name type="scientific">Intestinibaculum porci</name>
    <dbReference type="NCBI Taxonomy" id="2487118"/>
    <lineage>
        <taxon>Bacteria</taxon>
        <taxon>Bacillati</taxon>
        <taxon>Bacillota</taxon>
        <taxon>Erysipelotrichia</taxon>
        <taxon>Erysipelotrichales</taxon>
        <taxon>Erysipelotrichaceae</taxon>
        <taxon>Intestinibaculum</taxon>
    </lineage>
</organism>
<dbReference type="PANTHER" id="PTHR43537">
    <property type="entry name" value="TRANSCRIPTIONAL REGULATOR, GNTR FAMILY"/>
    <property type="match status" value="1"/>
</dbReference>
<evidence type="ECO:0000313" key="5">
    <source>
        <dbReference type="EMBL" id="BBH27866.1"/>
    </source>
</evidence>
<keyword evidence="6" id="KW-1185">Reference proteome</keyword>
<feature type="domain" description="HTH gntR-type" evidence="4">
    <location>
        <begin position="8"/>
        <end position="75"/>
    </location>
</feature>
<dbReference type="InterPro" id="IPR000524">
    <property type="entry name" value="Tscrpt_reg_HTH_GntR"/>
</dbReference>
<accession>A0A3G9JB99</accession>
<dbReference type="GO" id="GO:0003700">
    <property type="term" value="F:DNA-binding transcription factor activity"/>
    <property type="evidence" value="ECO:0007669"/>
    <property type="project" value="InterPro"/>
</dbReference>
<dbReference type="AlphaFoldDB" id="A0A3G9JB99"/>
<dbReference type="Gene3D" id="1.10.10.10">
    <property type="entry name" value="Winged helix-like DNA-binding domain superfamily/Winged helix DNA-binding domain"/>
    <property type="match status" value="1"/>
</dbReference>
<evidence type="ECO:0000256" key="3">
    <source>
        <dbReference type="ARBA" id="ARBA00023163"/>
    </source>
</evidence>
<dbReference type="SMART" id="SM00345">
    <property type="entry name" value="HTH_GNTR"/>
    <property type="match status" value="1"/>
</dbReference>
<dbReference type="PROSITE" id="PS50949">
    <property type="entry name" value="HTH_GNTR"/>
    <property type="match status" value="1"/>
</dbReference>
<proteinExistence type="predicted"/>
<dbReference type="Gene3D" id="1.20.120.530">
    <property type="entry name" value="GntR ligand-binding domain-like"/>
    <property type="match status" value="1"/>
</dbReference>
<name>A0A3G9JB99_9FIRM</name>
<gene>
    <name evidence="5" type="ORF">SG0102_28000</name>
</gene>
<dbReference type="PANTHER" id="PTHR43537:SF24">
    <property type="entry name" value="GLUCONATE OPERON TRANSCRIPTIONAL REPRESSOR"/>
    <property type="match status" value="1"/>
</dbReference>
<reference evidence="5 6" key="1">
    <citation type="submission" date="2018-11" db="EMBL/GenBank/DDBJ databases">
        <title>Novel Erysipelotrichaceae bacterium isolated from small intestine of a swine.</title>
        <authorList>
            <person name="Kim J.S."/>
            <person name="Choe H."/>
            <person name="Lee Y.R."/>
            <person name="Kim K.M."/>
            <person name="Park D.S."/>
        </authorList>
    </citation>
    <scope>NUCLEOTIDE SEQUENCE [LARGE SCALE GENOMIC DNA]</scope>
    <source>
        <strain evidence="5 6">SG0102</strain>
    </source>
</reference>
<dbReference type="InterPro" id="IPR036388">
    <property type="entry name" value="WH-like_DNA-bd_sf"/>
</dbReference>
<dbReference type="SUPFAM" id="SSF48008">
    <property type="entry name" value="GntR ligand-binding domain-like"/>
    <property type="match status" value="1"/>
</dbReference>
<keyword evidence="2" id="KW-0238">DNA-binding</keyword>
<dbReference type="InterPro" id="IPR011711">
    <property type="entry name" value="GntR_C"/>
</dbReference>
<evidence type="ECO:0000256" key="2">
    <source>
        <dbReference type="ARBA" id="ARBA00023125"/>
    </source>
</evidence>
<evidence type="ECO:0000256" key="1">
    <source>
        <dbReference type="ARBA" id="ARBA00023015"/>
    </source>
</evidence>
<dbReference type="InterPro" id="IPR008920">
    <property type="entry name" value="TF_FadR/GntR_C"/>
</dbReference>
<dbReference type="Pfam" id="PF00392">
    <property type="entry name" value="GntR"/>
    <property type="match status" value="1"/>
</dbReference>
<evidence type="ECO:0000259" key="4">
    <source>
        <dbReference type="PROSITE" id="PS50949"/>
    </source>
</evidence>
<dbReference type="KEGG" id="ebm:SG0102_28000"/>
<evidence type="ECO:0000313" key="6">
    <source>
        <dbReference type="Proteomes" id="UP000268059"/>
    </source>
</evidence>
<keyword evidence="3" id="KW-0804">Transcription</keyword>
<protein>
    <submittedName>
        <fullName evidence="5">GntR family transcriptional regulator</fullName>
    </submittedName>
</protein>
<keyword evidence="1" id="KW-0805">Transcription regulation</keyword>
<dbReference type="SUPFAM" id="SSF46785">
    <property type="entry name" value="Winged helix' DNA-binding domain"/>
    <property type="match status" value="1"/>
</dbReference>
<dbReference type="CDD" id="cd07377">
    <property type="entry name" value="WHTH_GntR"/>
    <property type="match status" value="1"/>
</dbReference>
<sequence length="215" mass="24939">MQTIGRKESLSTLAYQSIKNAIISGEFRPGACLKEEDLSKALAISRTPVREALRQLHYDHLIEKDHSHNFTVSNITPEDISQALELRRVMESYCAKEWAKSITERDLQKLQKYYDKQTQALEKSDFENFLKYEEKFHSAIIHSKNNQYFDDYLAQIELLQKRFLILSGSLKPNALEAMKEHQALLDALAAHDAEKAQEAMDRHICNVEKRLLEED</sequence>
<dbReference type="RefSeq" id="WP_162300215.1">
    <property type="nucleotide sequence ID" value="NZ_AP019309.1"/>
</dbReference>